<dbReference type="Gene3D" id="3.90.1200.10">
    <property type="match status" value="1"/>
</dbReference>
<dbReference type="EMBL" id="CP119949">
    <property type="protein sequence ID" value="WFD01190.1"/>
    <property type="molecule type" value="Genomic_DNA"/>
</dbReference>
<evidence type="ECO:0000256" key="2">
    <source>
        <dbReference type="SAM" id="MobiDB-lite"/>
    </source>
</evidence>
<comment type="similarity">
    <text evidence="1">Belongs to the choline/ethanolamine kinase family.</text>
</comment>
<dbReference type="EC" id="2.7.1.32" evidence="3"/>
<dbReference type="GO" id="GO:0006646">
    <property type="term" value="P:phosphatidylethanolamine biosynthetic process"/>
    <property type="evidence" value="ECO:0007669"/>
    <property type="project" value="TreeGrafter"/>
</dbReference>
<dbReference type="GO" id="GO:0005737">
    <property type="term" value="C:cytoplasm"/>
    <property type="evidence" value="ECO:0007669"/>
    <property type="project" value="TreeGrafter"/>
</dbReference>
<accession>A0AAJ6CIP5</accession>
<dbReference type="GO" id="GO:0004103">
    <property type="term" value="F:choline kinase activity"/>
    <property type="evidence" value="ECO:0007669"/>
    <property type="project" value="UniProtKB-EC"/>
</dbReference>
<dbReference type="InterPro" id="IPR011009">
    <property type="entry name" value="Kinase-like_dom_sf"/>
</dbReference>
<keyword evidence="3" id="KW-0418">Kinase</keyword>
<dbReference type="PANTHER" id="PTHR22603:SF93">
    <property type="entry name" value="RE24176P"/>
    <property type="match status" value="1"/>
</dbReference>
<dbReference type="Gene3D" id="3.30.200.20">
    <property type="entry name" value="Phosphorylase Kinase, domain 1"/>
    <property type="match status" value="1"/>
</dbReference>
<feature type="region of interest" description="Disordered" evidence="2">
    <location>
        <begin position="273"/>
        <end position="298"/>
    </location>
</feature>
<evidence type="ECO:0000256" key="1">
    <source>
        <dbReference type="ARBA" id="ARBA00038211"/>
    </source>
</evidence>
<feature type="compositionally biased region" description="Basic residues" evidence="2">
    <location>
        <begin position="528"/>
        <end position="537"/>
    </location>
</feature>
<sequence length="759" mass="85118">MSAWYRPPSPDFFESVDQDLDSLALDDLDENASTPVPAAWSPGTAGYDDGFESEEMEQLDDDEEDMHASGIPAARGWILDVRESKTEAFREKVLRMFRDVLTLPGWTDDQVNAAISPLRPEYVKLKRISGALTNAVFFVSYEPAGGPFTPAPPTVLLRVYGPGSESLLSRRTELLILHTLSSLYEIGPHIMGTFANGRVEEFYQCDAIGLDGMRDLGSDGKEGVAQWVARRMRELHEVPLDVMRTVLEQGDLKAPTTKGFGRGIENHILAASHSPRRRQRTSTTDYATSPSDAISPGPDMQTYSYFAHPSPNMFTKHDNTSNMSFDSLATTYESPASFSARSPGSGRVFGRQSEQVMSPLSLGPSVSVSTQIRAPYPGVWRRLKRWTRESCKVIEMVNQSLATPEGYAVTQAWNLPRLLPVTAEGHPHAMRILSTNLRSTSEHFADMIQCLVAMDIPQFCLEVIEYKKWVRAWEAEHGKSRRVFCHNDSQPGNLLKLRLGEDGELPLMGLGMRRDAPAPNSPEVLARSPRRRPRSRSRSAQPYQRLAVIDFEYAGPNPRAFDIANHFNEWRADYNAPVDSWSHYAHGAYPTESERRRWLRAYVEHGLALTAQSSIEKLASPETTGISEMSLPPAITTPTSTNAPPSPTPQEKQQRLIEKEIDRLEQEITVWTPATNAVWGLWGIVIARDDILALIEREKACVHRMPDGSYKYQPKQAMQHTLPEPSAENFDNLRFSLGRMEIFRKELQALVHPTETVSL</sequence>
<dbReference type="AlphaFoldDB" id="A0AAJ6CIP5"/>
<gene>
    <name evidence="3" type="ORF">MYAM1_003952</name>
</gene>
<feature type="region of interest" description="Disordered" evidence="2">
    <location>
        <begin position="24"/>
        <end position="50"/>
    </location>
</feature>
<protein>
    <submittedName>
        <fullName evidence="3">Choline kinase</fullName>
        <ecNumber evidence="3">2.7.1.32</ecNumber>
    </submittedName>
</protein>
<dbReference type="Pfam" id="PF01633">
    <property type="entry name" value="Choline_kinase"/>
    <property type="match status" value="2"/>
</dbReference>
<evidence type="ECO:0000313" key="3">
    <source>
        <dbReference type="EMBL" id="WFD01190.1"/>
    </source>
</evidence>
<feature type="compositionally biased region" description="Low complexity" evidence="2">
    <location>
        <begin position="632"/>
        <end position="643"/>
    </location>
</feature>
<feature type="compositionally biased region" description="Polar residues" evidence="2">
    <location>
        <begin position="281"/>
        <end position="292"/>
    </location>
</feature>
<feature type="region of interest" description="Disordered" evidence="2">
    <location>
        <begin position="512"/>
        <end position="541"/>
    </location>
</feature>
<evidence type="ECO:0000313" key="4">
    <source>
        <dbReference type="Proteomes" id="UP001219567"/>
    </source>
</evidence>
<dbReference type="PANTHER" id="PTHR22603">
    <property type="entry name" value="CHOLINE/ETHANOALAMINE KINASE"/>
    <property type="match status" value="1"/>
</dbReference>
<organism evidence="3 4">
    <name type="scientific">Malassezia yamatoensis</name>
    <dbReference type="NCBI Taxonomy" id="253288"/>
    <lineage>
        <taxon>Eukaryota</taxon>
        <taxon>Fungi</taxon>
        <taxon>Dikarya</taxon>
        <taxon>Basidiomycota</taxon>
        <taxon>Ustilaginomycotina</taxon>
        <taxon>Malasseziomycetes</taxon>
        <taxon>Malasseziales</taxon>
        <taxon>Malasseziaceae</taxon>
        <taxon>Malassezia</taxon>
    </lineage>
</organism>
<reference evidence="3 4" key="1">
    <citation type="submission" date="2023-03" db="EMBL/GenBank/DDBJ databases">
        <title>Mating type loci evolution in Malassezia.</title>
        <authorList>
            <person name="Coelho M.A."/>
        </authorList>
    </citation>
    <scope>NUCLEOTIDE SEQUENCE [LARGE SCALE GENOMIC DNA]</scope>
    <source>
        <strain evidence="3 4">CBS 9725</strain>
    </source>
</reference>
<dbReference type="Proteomes" id="UP001219567">
    <property type="component" value="Chromosome 7"/>
</dbReference>
<feature type="region of interest" description="Disordered" evidence="2">
    <location>
        <begin position="632"/>
        <end position="651"/>
    </location>
</feature>
<proteinExistence type="inferred from homology"/>
<keyword evidence="4" id="KW-1185">Reference proteome</keyword>
<dbReference type="GO" id="GO:0004305">
    <property type="term" value="F:ethanolamine kinase activity"/>
    <property type="evidence" value="ECO:0007669"/>
    <property type="project" value="TreeGrafter"/>
</dbReference>
<name>A0AAJ6CIP5_9BASI</name>
<dbReference type="SUPFAM" id="SSF56112">
    <property type="entry name" value="Protein kinase-like (PK-like)"/>
    <property type="match status" value="1"/>
</dbReference>
<keyword evidence="3" id="KW-0808">Transferase</keyword>